<dbReference type="PANTHER" id="PTHR42813">
    <property type="entry name" value="ZINC-TYPE ALCOHOL DEHYDROGENASE-LIKE"/>
    <property type="match status" value="1"/>
</dbReference>
<comment type="similarity">
    <text evidence="2 7">Belongs to the zinc-containing alcohol dehydrogenase family.</text>
</comment>
<dbReference type="Gene3D" id="3.90.180.10">
    <property type="entry name" value="Medium-chain alcohol dehydrogenases, catalytic domain"/>
    <property type="match status" value="1"/>
</dbReference>
<evidence type="ECO:0000256" key="3">
    <source>
        <dbReference type="ARBA" id="ARBA00022723"/>
    </source>
</evidence>
<feature type="domain" description="Alcohol dehydrogenase-like N-terminal" evidence="9">
    <location>
        <begin position="39"/>
        <end position="146"/>
    </location>
</feature>
<evidence type="ECO:0000259" key="8">
    <source>
        <dbReference type="Pfam" id="PF00107"/>
    </source>
</evidence>
<keyword evidence="3 7" id="KW-0479">Metal-binding</keyword>
<organism evidence="10 11">
    <name type="scientific">Septoria linicola</name>
    <dbReference type="NCBI Taxonomy" id="215465"/>
    <lineage>
        <taxon>Eukaryota</taxon>
        <taxon>Fungi</taxon>
        <taxon>Dikarya</taxon>
        <taxon>Ascomycota</taxon>
        <taxon>Pezizomycotina</taxon>
        <taxon>Dothideomycetes</taxon>
        <taxon>Dothideomycetidae</taxon>
        <taxon>Mycosphaerellales</taxon>
        <taxon>Mycosphaerellaceae</taxon>
        <taxon>Septoria</taxon>
    </lineage>
</organism>
<keyword evidence="11" id="KW-1185">Reference proteome</keyword>
<keyword evidence="4 7" id="KW-0862">Zinc</keyword>
<evidence type="ECO:0000256" key="7">
    <source>
        <dbReference type="RuleBase" id="RU361277"/>
    </source>
</evidence>
<evidence type="ECO:0000256" key="5">
    <source>
        <dbReference type="ARBA" id="ARBA00023002"/>
    </source>
</evidence>
<dbReference type="Gene3D" id="3.40.50.720">
    <property type="entry name" value="NAD(P)-binding Rossmann-like Domain"/>
    <property type="match status" value="1"/>
</dbReference>
<dbReference type="Pfam" id="PF00107">
    <property type="entry name" value="ADH_zinc_N"/>
    <property type="match status" value="1"/>
</dbReference>
<dbReference type="AlphaFoldDB" id="A0A9Q9ELR4"/>
<dbReference type="Pfam" id="PF08240">
    <property type="entry name" value="ADH_N"/>
    <property type="match status" value="1"/>
</dbReference>
<dbReference type="InterPro" id="IPR013154">
    <property type="entry name" value="ADH-like_N"/>
</dbReference>
<sequence>MALSNLTAAANATMRAVVWEGNAYNVSVVDLPRPTIINQTDAVVKLKRAAICGSDLHIYRGTQDGPDVPFGLGHEGVGYISEVGYAVGSLSVGDPVIIPFTTAEGHLHTSLTTRMYGGYGNGGDMGGTQAEYIRIPFADEGLIPVPSFERVDQRTNETISLLDDYVMLSDIFATGWAALDYAGFQAGDTVAVFGAGPVGLQAAYSAVLRGASKVYSVDYIPERLQLAESIGAIPINFRDSDPVEQILALEPNGVTRSVDAVGYEQVNRNLTVQADVITHNMLAVTSTGGGFGTVGV</sequence>
<dbReference type="PANTHER" id="PTHR42813:SF3">
    <property type="entry name" value="GLUTATHIONE-INDEPENDENT FORMALDEHYDE DEHYDROGENASE"/>
    <property type="match status" value="1"/>
</dbReference>
<protein>
    <submittedName>
        <fullName evidence="10">Alcohol dehydrogenase, zinc-type, GroES-like superfamily, NAD(P)-binding domain superfamily</fullName>
    </submittedName>
</protein>
<comment type="cofactor">
    <cofactor evidence="1 7">
        <name>Zn(2+)</name>
        <dbReference type="ChEBI" id="CHEBI:29105"/>
    </cofactor>
</comment>
<accession>A0A9Q9ELR4</accession>
<proteinExistence type="inferred from homology"/>
<dbReference type="InterPro" id="IPR011032">
    <property type="entry name" value="GroES-like_sf"/>
</dbReference>
<evidence type="ECO:0000256" key="4">
    <source>
        <dbReference type="ARBA" id="ARBA00022833"/>
    </source>
</evidence>
<evidence type="ECO:0000256" key="1">
    <source>
        <dbReference type="ARBA" id="ARBA00001947"/>
    </source>
</evidence>
<evidence type="ECO:0000313" key="10">
    <source>
        <dbReference type="EMBL" id="USW54644.1"/>
    </source>
</evidence>
<dbReference type="SUPFAM" id="SSF51735">
    <property type="entry name" value="NAD(P)-binding Rossmann-fold domains"/>
    <property type="match status" value="1"/>
</dbReference>
<dbReference type="InterPro" id="IPR036291">
    <property type="entry name" value="NAD(P)-bd_dom_sf"/>
</dbReference>
<feature type="domain" description="Alcohol dehydrogenase-like C-terminal" evidence="8">
    <location>
        <begin position="197"/>
        <end position="269"/>
    </location>
</feature>
<dbReference type="PROSITE" id="PS00059">
    <property type="entry name" value="ADH_ZINC"/>
    <property type="match status" value="1"/>
</dbReference>
<evidence type="ECO:0000259" key="9">
    <source>
        <dbReference type="Pfam" id="PF08240"/>
    </source>
</evidence>
<dbReference type="OrthoDB" id="3849084at2759"/>
<dbReference type="EMBL" id="CP099423">
    <property type="protein sequence ID" value="USW54644.1"/>
    <property type="molecule type" value="Genomic_DNA"/>
</dbReference>
<evidence type="ECO:0000256" key="6">
    <source>
        <dbReference type="ARBA" id="ARBA00023027"/>
    </source>
</evidence>
<dbReference type="InterPro" id="IPR013149">
    <property type="entry name" value="ADH-like_C"/>
</dbReference>
<evidence type="ECO:0000256" key="2">
    <source>
        <dbReference type="ARBA" id="ARBA00008072"/>
    </source>
</evidence>
<dbReference type="GO" id="GO:0016491">
    <property type="term" value="F:oxidoreductase activity"/>
    <property type="evidence" value="ECO:0007669"/>
    <property type="project" value="UniProtKB-KW"/>
</dbReference>
<dbReference type="SUPFAM" id="SSF50129">
    <property type="entry name" value="GroES-like"/>
    <property type="match status" value="1"/>
</dbReference>
<reference evidence="10" key="1">
    <citation type="submission" date="2022-06" db="EMBL/GenBank/DDBJ databases">
        <title>Complete genome sequences of two strains of the flax pathogen Septoria linicola.</title>
        <authorList>
            <person name="Lapalu N."/>
            <person name="Simon A."/>
            <person name="Demenou B."/>
            <person name="Paumier D."/>
            <person name="Guillot M.-P."/>
            <person name="Gout L."/>
            <person name="Valade R."/>
        </authorList>
    </citation>
    <scope>NUCLEOTIDE SEQUENCE</scope>
    <source>
        <strain evidence="10">SE15195</strain>
    </source>
</reference>
<evidence type="ECO:0000313" key="11">
    <source>
        <dbReference type="Proteomes" id="UP001056384"/>
    </source>
</evidence>
<gene>
    <name evidence="10" type="ORF">Slin15195_G079630</name>
</gene>
<name>A0A9Q9ELR4_9PEZI</name>
<dbReference type="GO" id="GO:0008270">
    <property type="term" value="F:zinc ion binding"/>
    <property type="evidence" value="ECO:0007669"/>
    <property type="project" value="InterPro"/>
</dbReference>
<dbReference type="InterPro" id="IPR002328">
    <property type="entry name" value="ADH_Zn_CS"/>
</dbReference>
<keyword evidence="5" id="KW-0560">Oxidoreductase</keyword>
<keyword evidence="6" id="KW-0520">NAD</keyword>
<dbReference type="Proteomes" id="UP001056384">
    <property type="component" value="Chromosome 6"/>
</dbReference>